<dbReference type="Proteomes" id="UP000257109">
    <property type="component" value="Unassembled WGS sequence"/>
</dbReference>
<feature type="non-terminal residue" evidence="1">
    <location>
        <position position="1"/>
    </location>
</feature>
<accession>A0A371HIL2</accession>
<dbReference type="OrthoDB" id="1422241at2759"/>
<evidence type="ECO:0000313" key="1">
    <source>
        <dbReference type="EMBL" id="RDY02552.1"/>
    </source>
</evidence>
<protein>
    <submittedName>
        <fullName evidence="1">Uncharacterized protein</fullName>
    </submittedName>
</protein>
<name>A0A371HIL2_MUCPR</name>
<reference evidence="1" key="1">
    <citation type="submission" date="2018-05" db="EMBL/GenBank/DDBJ databases">
        <title>Draft genome of Mucuna pruriens seed.</title>
        <authorList>
            <person name="Nnadi N.E."/>
            <person name="Vos R."/>
            <person name="Hasami M.H."/>
            <person name="Devisetty U.K."/>
            <person name="Aguiy J.C."/>
        </authorList>
    </citation>
    <scope>NUCLEOTIDE SEQUENCE [LARGE SCALE GENOMIC DNA]</scope>
    <source>
        <strain evidence="1">JCA_2017</strain>
    </source>
</reference>
<dbReference type="AlphaFoldDB" id="A0A371HIL2"/>
<sequence length="186" mass="20837">MRSDMELPQQQSLKVQYGFSRNPNSENSTNMLGFADSSSVANSMLATADSTKMTKIDGYMPTISDLVNNYKRPYQIGVIAGDASSFVSLCAKPEVKPNPESVDCCVSRVVESKLMENNNDRTLKELATLDVVYRPWCIQYPQLEPSQTYELKSSLIHLLPKFHGLVGEDPHKHLKEFDVVCTTTRP</sequence>
<comment type="caution">
    <text evidence="1">The sequence shown here is derived from an EMBL/GenBank/DDBJ whole genome shotgun (WGS) entry which is preliminary data.</text>
</comment>
<dbReference type="EMBL" id="QJKJ01002514">
    <property type="protein sequence ID" value="RDY02552.1"/>
    <property type="molecule type" value="Genomic_DNA"/>
</dbReference>
<evidence type="ECO:0000313" key="2">
    <source>
        <dbReference type="Proteomes" id="UP000257109"/>
    </source>
</evidence>
<gene>
    <name evidence="1" type="ORF">CR513_13983</name>
</gene>
<keyword evidence="2" id="KW-1185">Reference proteome</keyword>
<proteinExistence type="predicted"/>
<organism evidence="1 2">
    <name type="scientific">Mucuna pruriens</name>
    <name type="common">Velvet bean</name>
    <name type="synonym">Dolichos pruriens</name>
    <dbReference type="NCBI Taxonomy" id="157652"/>
    <lineage>
        <taxon>Eukaryota</taxon>
        <taxon>Viridiplantae</taxon>
        <taxon>Streptophyta</taxon>
        <taxon>Embryophyta</taxon>
        <taxon>Tracheophyta</taxon>
        <taxon>Spermatophyta</taxon>
        <taxon>Magnoliopsida</taxon>
        <taxon>eudicotyledons</taxon>
        <taxon>Gunneridae</taxon>
        <taxon>Pentapetalae</taxon>
        <taxon>rosids</taxon>
        <taxon>fabids</taxon>
        <taxon>Fabales</taxon>
        <taxon>Fabaceae</taxon>
        <taxon>Papilionoideae</taxon>
        <taxon>50 kb inversion clade</taxon>
        <taxon>NPAAA clade</taxon>
        <taxon>indigoferoid/millettioid clade</taxon>
        <taxon>Phaseoleae</taxon>
        <taxon>Mucuna</taxon>
    </lineage>
</organism>